<feature type="transmembrane region" description="Helical" evidence="1">
    <location>
        <begin position="69"/>
        <end position="89"/>
    </location>
</feature>
<keyword evidence="1" id="KW-0472">Membrane</keyword>
<organism evidence="2 3">
    <name type="scientific">Cryomyces minteri</name>
    <dbReference type="NCBI Taxonomy" id="331657"/>
    <lineage>
        <taxon>Eukaryota</taxon>
        <taxon>Fungi</taxon>
        <taxon>Dikarya</taxon>
        <taxon>Ascomycota</taxon>
        <taxon>Pezizomycotina</taxon>
        <taxon>Dothideomycetes</taxon>
        <taxon>Dothideomycetes incertae sedis</taxon>
        <taxon>Cryomyces</taxon>
    </lineage>
</organism>
<gene>
    <name evidence="2" type="ORF">B0A49_14014</name>
</gene>
<dbReference type="STRING" id="331657.A0A4U0UYE4"/>
<feature type="non-terminal residue" evidence="2">
    <location>
        <position position="1"/>
    </location>
</feature>
<dbReference type="EMBL" id="NAJN01003287">
    <property type="protein sequence ID" value="TKA41250.1"/>
    <property type="molecule type" value="Genomic_DNA"/>
</dbReference>
<feature type="non-terminal residue" evidence="2">
    <location>
        <position position="147"/>
    </location>
</feature>
<proteinExistence type="predicted"/>
<evidence type="ECO:0000313" key="3">
    <source>
        <dbReference type="Proteomes" id="UP000308768"/>
    </source>
</evidence>
<evidence type="ECO:0000256" key="1">
    <source>
        <dbReference type="SAM" id="Phobius"/>
    </source>
</evidence>
<dbReference type="AlphaFoldDB" id="A0A4U0UYE4"/>
<name>A0A4U0UYE4_9PEZI</name>
<dbReference type="Proteomes" id="UP000308768">
    <property type="component" value="Unassembled WGS sequence"/>
</dbReference>
<dbReference type="OrthoDB" id="10539303at2759"/>
<keyword evidence="1" id="KW-1133">Transmembrane helix</keyword>
<keyword evidence="1" id="KW-0812">Transmembrane</keyword>
<protein>
    <submittedName>
        <fullName evidence="2">Uncharacterized protein</fullName>
    </submittedName>
</protein>
<accession>A0A4U0UYE4</accession>
<sequence length="147" mass="16317">LAESLEITAGTAVVEFNPSEAMDERRITKLFPILAERINIPYNSSSPPGLIEANTRDPWSQSGKYALGWVYFCIILLIVAILVRLYHLWTDKIRTALHKEDALNTTKTSSPDTDYELSALSTDKSTNTFFPRTGPLPTVADVKAQSS</sequence>
<evidence type="ECO:0000313" key="2">
    <source>
        <dbReference type="EMBL" id="TKA41250.1"/>
    </source>
</evidence>
<reference evidence="2 3" key="1">
    <citation type="submission" date="2017-03" db="EMBL/GenBank/DDBJ databases">
        <title>Genomes of endolithic fungi from Antarctica.</title>
        <authorList>
            <person name="Coleine C."/>
            <person name="Masonjones S."/>
            <person name="Stajich J.E."/>
        </authorList>
    </citation>
    <scope>NUCLEOTIDE SEQUENCE [LARGE SCALE GENOMIC DNA]</scope>
    <source>
        <strain evidence="2 3">CCFEE 5187</strain>
    </source>
</reference>
<comment type="caution">
    <text evidence="2">The sequence shown here is derived from an EMBL/GenBank/DDBJ whole genome shotgun (WGS) entry which is preliminary data.</text>
</comment>
<keyword evidence="3" id="KW-1185">Reference proteome</keyword>